<proteinExistence type="predicted"/>
<organism evidence="2 3">
    <name type="scientific">Modicisalibacter zincidurans</name>
    <dbReference type="NCBI Taxonomy" id="1178777"/>
    <lineage>
        <taxon>Bacteria</taxon>
        <taxon>Pseudomonadati</taxon>
        <taxon>Pseudomonadota</taxon>
        <taxon>Gammaproteobacteria</taxon>
        <taxon>Oceanospirillales</taxon>
        <taxon>Halomonadaceae</taxon>
        <taxon>Modicisalibacter</taxon>
    </lineage>
</organism>
<dbReference type="Gene3D" id="1.10.260.40">
    <property type="entry name" value="lambda repressor-like DNA-binding domains"/>
    <property type="match status" value="1"/>
</dbReference>
<dbReference type="SUPFAM" id="SSF47413">
    <property type="entry name" value="lambda repressor-like DNA-binding domains"/>
    <property type="match status" value="1"/>
</dbReference>
<evidence type="ECO:0000313" key="3">
    <source>
        <dbReference type="Proteomes" id="UP001500074"/>
    </source>
</evidence>
<feature type="region of interest" description="Disordered" evidence="1">
    <location>
        <begin position="107"/>
        <end position="130"/>
    </location>
</feature>
<evidence type="ECO:0008006" key="4">
    <source>
        <dbReference type="Google" id="ProtNLM"/>
    </source>
</evidence>
<comment type="caution">
    <text evidence="2">The sequence shown here is derived from an EMBL/GenBank/DDBJ whole genome shotgun (WGS) entry which is preliminary data.</text>
</comment>
<keyword evidence="3" id="KW-1185">Reference proteome</keyword>
<dbReference type="Proteomes" id="UP001500074">
    <property type="component" value="Unassembled WGS sequence"/>
</dbReference>
<evidence type="ECO:0000313" key="2">
    <source>
        <dbReference type="EMBL" id="GAA5169799.1"/>
    </source>
</evidence>
<dbReference type="InterPro" id="IPR010982">
    <property type="entry name" value="Lambda_DNA-bd_dom_sf"/>
</dbReference>
<accession>A0ABP9QZM9</accession>
<reference evidence="3" key="1">
    <citation type="journal article" date="2019" name="Int. J. Syst. Evol. Microbiol.">
        <title>The Global Catalogue of Microorganisms (GCM) 10K type strain sequencing project: providing services to taxonomists for standard genome sequencing and annotation.</title>
        <authorList>
            <consortium name="The Broad Institute Genomics Platform"/>
            <consortium name="The Broad Institute Genome Sequencing Center for Infectious Disease"/>
            <person name="Wu L."/>
            <person name="Ma J."/>
        </authorList>
    </citation>
    <scope>NUCLEOTIDE SEQUENCE [LARGE SCALE GENOMIC DNA]</scope>
    <source>
        <strain evidence="3">JCM 18472</strain>
    </source>
</reference>
<dbReference type="EMBL" id="BAABKI010000002">
    <property type="protein sequence ID" value="GAA5169799.1"/>
    <property type="molecule type" value="Genomic_DNA"/>
</dbReference>
<name>A0ABP9QZM9_9GAMM</name>
<evidence type="ECO:0000256" key="1">
    <source>
        <dbReference type="SAM" id="MobiDB-lite"/>
    </source>
</evidence>
<dbReference type="InterPro" id="IPR001387">
    <property type="entry name" value="Cro/C1-type_HTH"/>
</dbReference>
<gene>
    <name evidence="2" type="ORF">GCM10023342_02280</name>
</gene>
<sequence length="130" mass="14657">MDSLADRWVRQFEAENPQTVAAYHQTLRKTFSPELQPFASRPAPEPTTHCPISATSTQSEKRRSQDIQALLQAAISLRRARGDTQAAFAYRLGINVRTWQEWEQGRRCPSGPARTLLERGLKELSPGRPG</sequence>
<feature type="region of interest" description="Disordered" evidence="1">
    <location>
        <begin position="36"/>
        <end position="63"/>
    </location>
</feature>
<protein>
    <recommendedName>
        <fullName evidence="4">HTH cro/C1-type domain-containing protein</fullName>
    </recommendedName>
</protein>
<dbReference type="CDD" id="cd00093">
    <property type="entry name" value="HTH_XRE"/>
    <property type="match status" value="1"/>
</dbReference>